<dbReference type="InterPro" id="IPR046346">
    <property type="entry name" value="Aminoacid_DH-like_N_sf"/>
</dbReference>
<dbReference type="AlphaFoldDB" id="A0A517M3J4"/>
<keyword evidence="3 12" id="KW-0554">One-carbon metabolism</keyword>
<accession>A0A517M3J4</accession>
<dbReference type="Gene3D" id="3.40.50.10860">
    <property type="entry name" value="Leucine Dehydrogenase, chain A, domain 1"/>
    <property type="match status" value="1"/>
</dbReference>
<dbReference type="Pfam" id="PF00763">
    <property type="entry name" value="THF_DHG_CYH"/>
    <property type="match status" value="1"/>
</dbReference>
<evidence type="ECO:0000259" key="14">
    <source>
        <dbReference type="Pfam" id="PF02882"/>
    </source>
</evidence>
<reference evidence="15 16" key="1">
    <citation type="submission" date="2019-02" db="EMBL/GenBank/DDBJ databases">
        <title>Deep-cultivation of Planctomycetes and their phenomic and genomic characterization uncovers novel biology.</title>
        <authorList>
            <person name="Wiegand S."/>
            <person name="Jogler M."/>
            <person name="Boedeker C."/>
            <person name="Pinto D."/>
            <person name="Vollmers J."/>
            <person name="Rivas-Marin E."/>
            <person name="Kohn T."/>
            <person name="Peeters S.H."/>
            <person name="Heuer A."/>
            <person name="Rast P."/>
            <person name="Oberbeckmann S."/>
            <person name="Bunk B."/>
            <person name="Jeske O."/>
            <person name="Meyerdierks A."/>
            <person name="Storesund J.E."/>
            <person name="Kallscheuer N."/>
            <person name="Luecker S."/>
            <person name="Lage O.M."/>
            <person name="Pohl T."/>
            <person name="Merkel B.J."/>
            <person name="Hornburger P."/>
            <person name="Mueller R.-W."/>
            <person name="Bruemmer F."/>
            <person name="Labrenz M."/>
            <person name="Spormann A.M."/>
            <person name="Op den Camp H."/>
            <person name="Overmann J."/>
            <person name="Amann R."/>
            <person name="Jetten M.S.M."/>
            <person name="Mascher T."/>
            <person name="Medema M.H."/>
            <person name="Devos D.P."/>
            <person name="Kaster A.-K."/>
            <person name="Ovreas L."/>
            <person name="Rohde M."/>
            <person name="Galperin M.Y."/>
            <person name="Jogler C."/>
        </authorList>
    </citation>
    <scope>NUCLEOTIDE SEQUENCE [LARGE SCALE GENOMIC DNA]</scope>
    <source>
        <strain evidence="15 16">EC9</strain>
    </source>
</reference>
<comment type="pathway">
    <text evidence="1 12">One-carbon metabolism; tetrahydrofolate interconversion.</text>
</comment>
<protein>
    <recommendedName>
        <fullName evidence="12">Bifunctional protein FolD</fullName>
    </recommendedName>
    <domain>
        <recommendedName>
            <fullName evidence="12">Methylenetetrahydrofolate dehydrogenase</fullName>
            <ecNumber evidence="12">1.5.1.5</ecNumber>
        </recommendedName>
    </domain>
    <domain>
        <recommendedName>
            <fullName evidence="12">Methenyltetrahydrofolate cyclohydrolase</fullName>
            <ecNumber evidence="12">3.5.4.9</ecNumber>
        </recommendedName>
    </domain>
</protein>
<comment type="function">
    <text evidence="12">Catalyzes the oxidation of 5,10-methylenetetrahydrofolate to 5,10-methenyltetrahydrofolate and then the hydrolysis of 5,10-methenyltetrahydrofolate to 10-formyltetrahydrofolate.</text>
</comment>
<dbReference type="Proteomes" id="UP000319557">
    <property type="component" value="Chromosome"/>
</dbReference>
<dbReference type="InterPro" id="IPR036291">
    <property type="entry name" value="NAD(P)-bd_dom_sf"/>
</dbReference>
<dbReference type="SUPFAM" id="SSF51735">
    <property type="entry name" value="NAD(P)-binding Rossmann-fold domains"/>
    <property type="match status" value="1"/>
</dbReference>
<dbReference type="EMBL" id="CP036261">
    <property type="protein sequence ID" value="QDS89435.1"/>
    <property type="molecule type" value="Genomic_DNA"/>
</dbReference>
<sequence>MTARILDGKAIAAEIRGETAQQTADWIAKGGKQPCLAAVLVGSDPASEVYVRNKQRACERAGIDSQLHRLDASTSQAELIAVVERLNNDPHVDGILVQLPLPAGLDEREVLDVVAPMKDVDAFSPENVGLLVQGRPRFLPCTPHGVVQLLKRCEIPVPGKHVVVIGRSDIVGKPMALLLAARDGSCGPEAANATVTIAHSQSDDLEGIVRSGDIIVAAVGRPEMVRGSWLKPGAVVIDVGINRVGDRLVGDVHFEEASAVASAITPVPGGVGPLTIAMLLQNTLMAAKLKTGEA</sequence>
<comment type="similarity">
    <text evidence="12">Belongs to the tetrahydrofolate dehydrogenase/cyclohydrolase family.</text>
</comment>
<evidence type="ECO:0000256" key="8">
    <source>
        <dbReference type="ARBA" id="ARBA00023002"/>
    </source>
</evidence>
<comment type="catalytic activity">
    <reaction evidence="12">
        <text>(6R)-5,10-methylene-5,6,7,8-tetrahydrofolate + NADP(+) = (6R)-5,10-methenyltetrahydrofolate + NADPH</text>
        <dbReference type="Rhea" id="RHEA:22812"/>
        <dbReference type="ChEBI" id="CHEBI:15636"/>
        <dbReference type="ChEBI" id="CHEBI:57455"/>
        <dbReference type="ChEBI" id="CHEBI:57783"/>
        <dbReference type="ChEBI" id="CHEBI:58349"/>
        <dbReference type="EC" id="1.5.1.5"/>
    </reaction>
</comment>
<dbReference type="InterPro" id="IPR000672">
    <property type="entry name" value="THF_DH/CycHdrlase"/>
</dbReference>
<comment type="caution">
    <text evidence="12">Lacks conserved residue(s) required for the propagation of feature annotation.</text>
</comment>
<dbReference type="PROSITE" id="PS00766">
    <property type="entry name" value="THF_DHG_CYH_1"/>
    <property type="match status" value="1"/>
</dbReference>
<evidence type="ECO:0000313" key="16">
    <source>
        <dbReference type="Proteomes" id="UP000319557"/>
    </source>
</evidence>
<evidence type="ECO:0000256" key="12">
    <source>
        <dbReference type="HAMAP-Rule" id="MF_01576"/>
    </source>
</evidence>
<evidence type="ECO:0000259" key="13">
    <source>
        <dbReference type="Pfam" id="PF00763"/>
    </source>
</evidence>
<evidence type="ECO:0000256" key="6">
    <source>
        <dbReference type="ARBA" id="ARBA00022801"/>
    </source>
</evidence>
<dbReference type="Pfam" id="PF02882">
    <property type="entry name" value="THF_DHG_CYH_C"/>
    <property type="match status" value="1"/>
</dbReference>
<dbReference type="HAMAP" id="MF_01576">
    <property type="entry name" value="THF_DHG_CYH"/>
    <property type="match status" value="1"/>
</dbReference>
<dbReference type="InterPro" id="IPR020631">
    <property type="entry name" value="THF_DH/CycHdrlase_NAD-bd_dom"/>
</dbReference>
<keyword evidence="16" id="KW-1185">Reference proteome</keyword>
<comment type="catalytic activity">
    <reaction evidence="12">
        <text>(6R)-5,10-methenyltetrahydrofolate + H2O = (6R)-10-formyltetrahydrofolate + H(+)</text>
        <dbReference type="Rhea" id="RHEA:23700"/>
        <dbReference type="ChEBI" id="CHEBI:15377"/>
        <dbReference type="ChEBI" id="CHEBI:15378"/>
        <dbReference type="ChEBI" id="CHEBI:57455"/>
        <dbReference type="ChEBI" id="CHEBI:195366"/>
        <dbReference type="EC" id="3.5.4.9"/>
    </reaction>
</comment>
<dbReference type="FunFam" id="3.40.50.10860:FF:000005">
    <property type="entry name" value="C-1-tetrahydrofolate synthase, cytoplasmic, putative"/>
    <property type="match status" value="1"/>
</dbReference>
<dbReference type="NCBIfam" id="NF008058">
    <property type="entry name" value="PRK10792.1"/>
    <property type="match status" value="1"/>
</dbReference>
<proteinExistence type="inferred from homology"/>
<evidence type="ECO:0000256" key="1">
    <source>
        <dbReference type="ARBA" id="ARBA00004777"/>
    </source>
</evidence>
<evidence type="ECO:0000256" key="9">
    <source>
        <dbReference type="ARBA" id="ARBA00023102"/>
    </source>
</evidence>
<dbReference type="OrthoDB" id="9803580at2"/>
<dbReference type="EC" id="1.5.1.5" evidence="12"/>
<feature type="domain" description="Tetrahydrofolate dehydrogenase/cyclohydrolase NAD(P)-binding" evidence="14">
    <location>
        <begin position="140"/>
        <end position="289"/>
    </location>
</feature>
<organism evidence="15 16">
    <name type="scientific">Rosistilla ulvae</name>
    <dbReference type="NCBI Taxonomy" id="1930277"/>
    <lineage>
        <taxon>Bacteria</taxon>
        <taxon>Pseudomonadati</taxon>
        <taxon>Planctomycetota</taxon>
        <taxon>Planctomycetia</taxon>
        <taxon>Pirellulales</taxon>
        <taxon>Pirellulaceae</taxon>
        <taxon>Rosistilla</taxon>
    </lineage>
</organism>
<dbReference type="RefSeq" id="WP_145122359.1">
    <property type="nucleotide sequence ID" value="NZ_CP036261.1"/>
</dbReference>
<dbReference type="UniPathway" id="UPA00193"/>
<keyword evidence="6 12" id="KW-0378">Hydrolase</keyword>
<dbReference type="GO" id="GO:0004488">
    <property type="term" value="F:methylenetetrahydrofolate dehydrogenase (NADP+) activity"/>
    <property type="evidence" value="ECO:0007669"/>
    <property type="project" value="UniProtKB-UniRule"/>
</dbReference>
<dbReference type="InterPro" id="IPR020630">
    <property type="entry name" value="THF_DH/CycHdrlase_cat_dom"/>
</dbReference>
<evidence type="ECO:0000256" key="5">
    <source>
        <dbReference type="ARBA" id="ARBA00022755"/>
    </source>
</evidence>
<evidence type="ECO:0000313" key="15">
    <source>
        <dbReference type="EMBL" id="QDS89435.1"/>
    </source>
</evidence>
<dbReference type="CDD" id="cd01080">
    <property type="entry name" value="NAD_bind_m-THF_DH_Cyclohyd"/>
    <property type="match status" value="1"/>
</dbReference>
<dbReference type="GO" id="GO:0035999">
    <property type="term" value="P:tetrahydrofolate interconversion"/>
    <property type="evidence" value="ECO:0007669"/>
    <property type="project" value="UniProtKB-UniRule"/>
</dbReference>
<keyword evidence="10 12" id="KW-0486">Methionine biosynthesis</keyword>
<evidence type="ECO:0000256" key="7">
    <source>
        <dbReference type="ARBA" id="ARBA00022857"/>
    </source>
</evidence>
<keyword evidence="7 12" id="KW-0521">NADP</keyword>
<dbReference type="SUPFAM" id="SSF53223">
    <property type="entry name" value="Aminoacid dehydrogenase-like, N-terminal domain"/>
    <property type="match status" value="1"/>
</dbReference>
<dbReference type="GO" id="GO:0000105">
    <property type="term" value="P:L-histidine biosynthetic process"/>
    <property type="evidence" value="ECO:0007669"/>
    <property type="project" value="UniProtKB-KW"/>
</dbReference>
<dbReference type="EC" id="3.5.4.9" evidence="12"/>
<dbReference type="PANTHER" id="PTHR48099:SF5">
    <property type="entry name" value="C-1-TETRAHYDROFOLATE SYNTHASE, CYTOPLASMIC"/>
    <property type="match status" value="1"/>
</dbReference>
<evidence type="ECO:0000256" key="3">
    <source>
        <dbReference type="ARBA" id="ARBA00022563"/>
    </source>
</evidence>
<keyword evidence="11 12" id="KW-0511">Multifunctional enzyme</keyword>
<dbReference type="InterPro" id="IPR020867">
    <property type="entry name" value="THF_DH/CycHdrlase_CS"/>
</dbReference>
<evidence type="ECO:0000256" key="10">
    <source>
        <dbReference type="ARBA" id="ARBA00023167"/>
    </source>
</evidence>
<dbReference type="GO" id="GO:0006164">
    <property type="term" value="P:purine nucleotide biosynthetic process"/>
    <property type="evidence" value="ECO:0007669"/>
    <property type="project" value="UniProtKB-KW"/>
</dbReference>
<evidence type="ECO:0000256" key="2">
    <source>
        <dbReference type="ARBA" id="ARBA00011738"/>
    </source>
</evidence>
<keyword evidence="8 12" id="KW-0560">Oxidoreductase</keyword>
<keyword evidence="5 12" id="KW-0658">Purine biosynthesis</keyword>
<dbReference type="GO" id="GO:0004477">
    <property type="term" value="F:methenyltetrahydrofolate cyclohydrolase activity"/>
    <property type="evidence" value="ECO:0007669"/>
    <property type="project" value="UniProtKB-UniRule"/>
</dbReference>
<dbReference type="NCBIfam" id="NF010783">
    <property type="entry name" value="PRK14186.1"/>
    <property type="match status" value="1"/>
</dbReference>
<keyword evidence="9 12" id="KW-0368">Histidine biosynthesis</keyword>
<evidence type="ECO:0000256" key="11">
    <source>
        <dbReference type="ARBA" id="ARBA00023268"/>
    </source>
</evidence>
<comment type="subunit">
    <text evidence="2 12">Homodimer.</text>
</comment>
<dbReference type="GO" id="GO:0005829">
    <property type="term" value="C:cytosol"/>
    <property type="evidence" value="ECO:0007669"/>
    <property type="project" value="TreeGrafter"/>
</dbReference>
<dbReference type="PANTHER" id="PTHR48099">
    <property type="entry name" value="C-1-TETRAHYDROFOLATE SYNTHASE, CYTOPLASMIC-RELATED"/>
    <property type="match status" value="1"/>
</dbReference>
<evidence type="ECO:0000256" key="4">
    <source>
        <dbReference type="ARBA" id="ARBA00022605"/>
    </source>
</evidence>
<name>A0A517M3J4_9BACT</name>
<dbReference type="GO" id="GO:0009086">
    <property type="term" value="P:methionine biosynthetic process"/>
    <property type="evidence" value="ECO:0007669"/>
    <property type="project" value="UniProtKB-KW"/>
</dbReference>
<keyword evidence="4 12" id="KW-0028">Amino-acid biosynthesis</keyword>
<dbReference type="KEGG" id="ruv:EC9_36350"/>
<feature type="domain" description="Tetrahydrofolate dehydrogenase/cyclohydrolase catalytic" evidence="13">
    <location>
        <begin position="6"/>
        <end position="121"/>
    </location>
</feature>
<feature type="binding site" evidence="12">
    <location>
        <begin position="166"/>
        <end position="168"/>
    </location>
    <ligand>
        <name>NADP(+)</name>
        <dbReference type="ChEBI" id="CHEBI:58349"/>
    </ligand>
</feature>
<dbReference type="PRINTS" id="PR00085">
    <property type="entry name" value="THFDHDRGNASE"/>
</dbReference>
<dbReference type="Gene3D" id="3.40.50.720">
    <property type="entry name" value="NAD(P)-binding Rossmann-like Domain"/>
    <property type="match status" value="1"/>
</dbReference>
<gene>
    <name evidence="12 15" type="primary">folD</name>
    <name evidence="15" type="ORF">EC9_36350</name>
</gene>
<feature type="binding site" evidence="12">
    <location>
        <position position="241"/>
    </location>
    <ligand>
        <name>NADP(+)</name>
        <dbReference type="ChEBI" id="CHEBI:58349"/>
    </ligand>
</feature>
<dbReference type="FunFam" id="3.40.50.720:FF:000006">
    <property type="entry name" value="Bifunctional protein FolD"/>
    <property type="match status" value="1"/>
</dbReference>